<dbReference type="RefSeq" id="WP_109158605.1">
    <property type="nucleotide sequence ID" value="NZ_QEYI01000006.1"/>
</dbReference>
<dbReference type="Gene3D" id="1.10.760.10">
    <property type="entry name" value="Cytochrome c-like domain"/>
    <property type="match status" value="1"/>
</dbReference>
<dbReference type="GO" id="GO:0004130">
    <property type="term" value="F:cytochrome-c peroxidase activity"/>
    <property type="evidence" value="ECO:0007669"/>
    <property type="project" value="TreeGrafter"/>
</dbReference>
<dbReference type="InterPro" id="IPR036909">
    <property type="entry name" value="Cyt_c-like_dom_sf"/>
</dbReference>
<dbReference type="STRING" id="28200.GCA_001572935_00347"/>
<dbReference type="InterPro" id="IPR010538">
    <property type="entry name" value="DHOR"/>
</dbReference>
<dbReference type="AlphaFoldDB" id="A0A2U2BZP5"/>
<dbReference type="Pfam" id="PF06537">
    <property type="entry name" value="DHOR"/>
    <property type="match status" value="1"/>
</dbReference>
<accession>A0A2U2BZP5</accession>
<gene>
    <name evidence="1" type="ORF">DF188_07750</name>
</gene>
<protein>
    <submittedName>
        <fullName evidence="1">Thiol oxidoreductase</fullName>
    </submittedName>
</protein>
<dbReference type="PIRSF" id="PIRSF028099">
    <property type="entry name" value="DUF1111"/>
    <property type="match status" value="1"/>
</dbReference>
<dbReference type="PANTHER" id="PTHR30600">
    <property type="entry name" value="CYTOCHROME C PEROXIDASE-RELATED"/>
    <property type="match status" value="1"/>
</dbReference>
<dbReference type="EMBL" id="QEYI01000006">
    <property type="protein sequence ID" value="PWE20693.1"/>
    <property type="molecule type" value="Genomic_DNA"/>
</dbReference>
<dbReference type="PANTHER" id="PTHR30600:SF4">
    <property type="entry name" value="CYTOCHROME C DOMAIN-CONTAINING PROTEIN"/>
    <property type="match status" value="1"/>
</dbReference>
<dbReference type="InterPro" id="IPR051395">
    <property type="entry name" value="Cytochrome_c_Peroxidase/MauG"/>
</dbReference>
<dbReference type="GO" id="GO:0020037">
    <property type="term" value="F:heme binding"/>
    <property type="evidence" value="ECO:0007669"/>
    <property type="project" value="InterPro"/>
</dbReference>
<dbReference type="SUPFAM" id="SSF46626">
    <property type="entry name" value="Cytochrome c"/>
    <property type="match status" value="2"/>
</dbReference>
<proteinExistence type="predicted"/>
<reference evidence="1 2" key="1">
    <citation type="submission" date="2018-05" db="EMBL/GenBank/DDBJ databases">
        <title>Antimicrobial susceptibility testing and genomic analysis of Arcobacter skirrowii strains and one Arcobacter butzleri isolated from German poultry farms.</title>
        <authorList>
            <person name="Haenel I."/>
            <person name="Hotzel H."/>
            <person name="Tomaso H."/>
            <person name="Busch A."/>
        </authorList>
    </citation>
    <scope>NUCLEOTIDE SEQUENCE [LARGE SCALE GENOMIC DNA]</scope>
    <source>
        <strain evidence="2">v</strain>
    </source>
</reference>
<evidence type="ECO:0000313" key="1">
    <source>
        <dbReference type="EMBL" id="PWE20693.1"/>
    </source>
</evidence>
<evidence type="ECO:0000313" key="2">
    <source>
        <dbReference type="Proteomes" id="UP000245014"/>
    </source>
</evidence>
<dbReference type="Proteomes" id="UP000245014">
    <property type="component" value="Unassembled WGS sequence"/>
</dbReference>
<name>A0A2U2BZP5_9BACT</name>
<dbReference type="GO" id="GO:0009055">
    <property type="term" value="F:electron transfer activity"/>
    <property type="evidence" value="ECO:0007669"/>
    <property type="project" value="InterPro"/>
</dbReference>
<comment type="caution">
    <text evidence="1">The sequence shown here is derived from an EMBL/GenBank/DDBJ whole genome shotgun (WGS) entry which is preliminary data.</text>
</comment>
<sequence length="454" mass="51324">MKSLKKILLLKALTISICTELFSFDISKNYISNSKSSKIFQKQIDGLTNEEQDIFMLGRSFFTIPWVEAPSATTARDGLGPLFNANSCISCHPKNGRSEILNSNGFASRGLIARLSIDSNDSKYASILKKKGFIQEPTYGEQLAINGVFNVPFEGNIEVDFEYFDIKLSDGEIVNLRRPKYSLKNLNYGELHKDSVISYRVAQSLHGMGLIDLIPDEEILKNQDIDDKNGDGISGKANFVYSPISKQYELGRYTHKASVSKLKEQVANAFSNDIGVTTTLIPYEKCTDFQKECQDAPKAKDAIDLPDDRLDAVTFYIKSLKSYSANKNSQKYKKGYEIFEQLECSKCHISSFNTKLGFEIRPFSDFLLHDMGEDLADGRVEFMAEKSEWRTAPLWGIAINKLINKNPNFLHDGRARSVQEAILWHDGEAKASKEAYMNLPKEDRLKLIKFIEEL</sequence>
<organism evidence="1 2">
    <name type="scientific">Aliarcobacter skirrowii</name>
    <dbReference type="NCBI Taxonomy" id="28200"/>
    <lineage>
        <taxon>Bacteria</taxon>
        <taxon>Pseudomonadati</taxon>
        <taxon>Campylobacterota</taxon>
        <taxon>Epsilonproteobacteria</taxon>
        <taxon>Campylobacterales</taxon>
        <taxon>Arcobacteraceae</taxon>
        <taxon>Aliarcobacter</taxon>
    </lineage>
</organism>